<dbReference type="Proteomes" id="UP000217343">
    <property type="component" value="Chromosome"/>
</dbReference>
<evidence type="ECO:0000259" key="1">
    <source>
        <dbReference type="Pfam" id="PF05685"/>
    </source>
</evidence>
<dbReference type="OrthoDB" id="5518193at2"/>
<dbReference type="AlphaFoldDB" id="A0A250JQH8"/>
<name>A0A250JQH8_9BACT</name>
<reference evidence="2 3" key="1">
    <citation type="submission" date="2017-06" db="EMBL/GenBank/DDBJ databases">
        <title>Sequencing and comparative analysis of myxobacterial genomes.</title>
        <authorList>
            <person name="Rupp O."/>
            <person name="Goesmann A."/>
            <person name="Sogaard-Andersen L."/>
        </authorList>
    </citation>
    <scope>NUCLEOTIDE SEQUENCE [LARGE SCALE GENOMIC DNA]</scope>
    <source>
        <strain evidence="2 3">DSM 14697</strain>
    </source>
</reference>
<organism evidence="2 3">
    <name type="scientific">Corallococcus macrosporus DSM 14697</name>
    <dbReference type="NCBI Taxonomy" id="1189310"/>
    <lineage>
        <taxon>Bacteria</taxon>
        <taxon>Pseudomonadati</taxon>
        <taxon>Myxococcota</taxon>
        <taxon>Myxococcia</taxon>
        <taxon>Myxococcales</taxon>
        <taxon>Cystobacterineae</taxon>
        <taxon>Myxococcaceae</taxon>
        <taxon>Corallococcus</taxon>
    </lineage>
</organism>
<dbReference type="Pfam" id="PF05685">
    <property type="entry name" value="Uma2"/>
    <property type="match status" value="1"/>
</dbReference>
<gene>
    <name evidence="2" type="ORF">MYMAC_001687</name>
</gene>
<dbReference type="InterPro" id="IPR011335">
    <property type="entry name" value="Restrct_endonuc-II-like"/>
</dbReference>
<accession>A0A250JQH8</accession>
<dbReference type="PANTHER" id="PTHR34107:SF4">
    <property type="entry name" value="SLL1222 PROTEIN"/>
    <property type="match status" value="1"/>
</dbReference>
<evidence type="ECO:0000313" key="2">
    <source>
        <dbReference type="EMBL" id="ATB46095.1"/>
    </source>
</evidence>
<evidence type="ECO:0000313" key="3">
    <source>
        <dbReference type="Proteomes" id="UP000217343"/>
    </source>
</evidence>
<dbReference type="InterPro" id="IPR008538">
    <property type="entry name" value="Uma2"/>
</dbReference>
<keyword evidence="3" id="KW-1185">Reference proteome</keyword>
<feature type="domain" description="Putative restriction endonuclease" evidence="1">
    <location>
        <begin position="38"/>
        <end position="194"/>
    </location>
</feature>
<dbReference type="EMBL" id="CP022203">
    <property type="protein sequence ID" value="ATB46095.1"/>
    <property type="molecule type" value="Genomic_DNA"/>
</dbReference>
<dbReference type="PANTHER" id="PTHR34107">
    <property type="entry name" value="SLL0198 PROTEIN-RELATED"/>
    <property type="match status" value="1"/>
</dbReference>
<dbReference type="Gene3D" id="3.90.1570.10">
    <property type="entry name" value="tt1808, chain A"/>
    <property type="match status" value="1"/>
</dbReference>
<protein>
    <recommendedName>
        <fullName evidence="1">Putative restriction endonuclease domain-containing protein</fullName>
    </recommendedName>
</protein>
<dbReference type="CDD" id="cd06260">
    <property type="entry name" value="DUF820-like"/>
    <property type="match status" value="1"/>
</dbReference>
<sequence>MIEGWEAAGLGSSEMGNETKRPATYEDLMALPENMVGQIIDGELIALPRPASPHAVAHSVLGGLLISRFQVGQRAPGGWWVVDEPELHFGQDVLVPDIAGWRRERMPVMRRVPFFTLAPDWVCEVLSPSTRKLDRNRKREIYAREGVGHVWLVDPAVKTLEVFARHGGDWVSRGQYSGEAMVRAEPFEDLELDLGALWPPELEAP</sequence>
<dbReference type="SUPFAM" id="SSF52980">
    <property type="entry name" value="Restriction endonuclease-like"/>
    <property type="match status" value="1"/>
</dbReference>
<dbReference type="InterPro" id="IPR012296">
    <property type="entry name" value="Nuclease_put_TT1808"/>
</dbReference>
<proteinExistence type="predicted"/>
<dbReference type="KEGG" id="mmas:MYMAC_001687"/>